<reference evidence="6" key="1">
    <citation type="submission" date="2020-03" db="EMBL/GenBank/DDBJ databases">
        <title>Draft sequencing of Paenibacilllus sp. S3N08.</title>
        <authorList>
            <person name="Kim D.-U."/>
        </authorList>
    </citation>
    <scope>NUCLEOTIDE SEQUENCE</scope>
    <source>
        <strain evidence="6">S3N08</strain>
    </source>
</reference>
<evidence type="ECO:0000256" key="3">
    <source>
        <dbReference type="ARBA" id="ARBA00022989"/>
    </source>
</evidence>
<keyword evidence="4 5" id="KW-0472">Membrane</keyword>
<organism evidence="6 7">
    <name type="scientific">Paenibacillus agricola</name>
    <dbReference type="NCBI Taxonomy" id="2716264"/>
    <lineage>
        <taxon>Bacteria</taxon>
        <taxon>Bacillati</taxon>
        <taxon>Bacillota</taxon>
        <taxon>Bacilli</taxon>
        <taxon>Bacillales</taxon>
        <taxon>Paenibacillaceae</taxon>
        <taxon>Paenibacillus</taxon>
    </lineage>
</organism>
<evidence type="ECO:0000256" key="4">
    <source>
        <dbReference type="ARBA" id="ARBA00023136"/>
    </source>
</evidence>
<evidence type="ECO:0000256" key="2">
    <source>
        <dbReference type="ARBA" id="ARBA00022692"/>
    </source>
</evidence>
<evidence type="ECO:0000256" key="1">
    <source>
        <dbReference type="ARBA" id="ARBA00004141"/>
    </source>
</evidence>
<comment type="subcellular location">
    <subcellularLocation>
        <location evidence="1">Membrane</location>
        <topology evidence="1">Multi-pass membrane protein</topology>
    </subcellularLocation>
</comment>
<evidence type="ECO:0000313" key="7">
    <source>
        <dbReference type="Proteomes" id="UP001165962"/>
    </source>
</evidence>
<evidence type="ECO:0000256" key="5">
    <source>
        <dbReference type="SAM" id="Phobius"/>
    </source>
</evidence>
<name>A0ABX0IWZ3_9BACL</name>
<gene>
    <name evidence="6" type="ORF">G9U52_00095</name>
</gene>
<dbReference type="SUPFAM" id="SSF161111">
    <property type="entry name" value="Cation efflux protein transmembrane domain-like"/>
    <property type="match status" value="1"/>
</dbReference>
<protein>
    <submittedName>
        <fullName evidence="6">Cation transporter</fullName>
    </submittedName>
</protein>
<dbReference type="RefSeq" id="WP_166144365.1">
    <property type="nucleotide sequence ID" value="NZ_JAAOIW010000001.1"/>
</dbReference>
<accession>A0ABX0IWZ3</accession>
<feature type="transmembrane region" description="Helical" evidence="5">
    <location>
        <begin position="29"/>
        <end position="46"/>
    </location>
</feature>
<dbReference type="EMBL" id="JAAOIW010000001">
    <property type="protein sequence ID" value="NHN28223.1"/>
    <property type="molecule type" value="Genomic_DNA"/>
</dbReference>
<keyword evidence="7" id="KW-1185">Reference proteome</keyword>
<comment type="caution">
    <text evidence="6">The sequence shown here is derived from an EMBL/GenBank/DDBJ whole genome shotgun (WGS) entry which is preliminary data.</text>
</comment>
<dbReference type="Proteomes" id="UP001165962">
    <property type="component" value="Unassembled WGS sequence"/>
</dbReference>
<evidence type="ECO:0000313" key="6">
    <source>
        <dbReference type="EMBL" id="NHN28223.1"/>
    </source>
</evidence>
<keyword evidence="2 5" id="KW-0812">Transmembrane</keyword>
<proteinExistence type="predicted"/>
<keyword evidence="3 5" id="KW-1133">Transmembrane helix</keyword>
<sequence>MNNSIFIHIFQPHGSAHSHNHGKSANKQALKLSFIIISIYMIVEAIGGFEVLAAFINGLTLMSISLYIFWESYLRLSQSPQVLSTGMLIIASIGRSPARFETITLRSRPYWALGVCTKKQENISPTLFAFLYTLK</sequence>
<dbReference type="InterPro" id="IPR027469">
    <property type="entry name" value="Cation_efflux_TMD_sf"/>
</dbReference>